<evidence type="ECO:0000313" key="2">
    <source>
        <dbReference type="EMBL" id="OWM78558.1"/>
    </source>
</evidence>
<evidence type="ECO:0000313" key="4">
    <source>
        <dbReference type="Proteomes" id="UP000197138"/>
    </source>
</evidence>
<proteinExistence type="predicted"/>
<keyword evidence="5" id="KW-1185">Reference proteome</keyword>
<reference evidence="2" key="2">
    <citation type="submission" date="2017-06" db="EMBL/GenBank/DDBJ databases">
        <title>The pomegranate genome and the genomics of punicalagin biosynthesis.</title>
        <authorList>
            <person name="Xu C."/>
        </authorList>
    </citation>
    <scope>NUCLEOTIDE SEQUENCE [LARGE SCALE GENOMIC DNA]</scope>
    <source>
        <tissue evidence="2">Fresh leaf</tissue>
    </source>
</reference>
<feature type="region of interest" description="Disordered" evidence="1">
    <location>
        <begin position="63"/>
        <end position="108"/>
    </location>
</feature>
<reference evidence="4" key="1">
    <citation type="journal article" date="2017" name="Plant J.">
        <title>The pomegranate (Punica granatum L.) genome and the genomics of punicalagin biosynthesis.</title>
        <authorList>
            <person name="Qin G."/>
            <person name="Xu C."/>
            <person name="Ming R."/>
            <person name="Tang H."/>
            <person name="Guyot R."/>
            <person name="Kramer E.M."/>
            <person name="Hu Y."/>
            <person name="Yi X."/>
            <person name="Qi Y."/>
            <person name="Xu X."/>
            <person name="Gao Z."/>
            <person name="Pan H."/>
            <person name="Jian J."/>
            <person name="Tian Y."/>
            <person name="Yue Z."/>
            <person name="Xu Y."/>
        </authorList>
    </citation>
    <scope>NUCLEOTIDE SEQUENCE [LARGE SCALE GENOMIC DNA]</scope>
    <source>
        <strain evidence="4">cv. Dabenzi</strain>
    </source>
</reference>
<accession>A0A218X167</accession>
<comment type="caution">
    <text evidence="2">The sequence shown here is derived from an EMBL/GenBank/DDBJ whole genome shotgun (WGS) entry which is preliminary data.</text>
</comment>
<feature type="compositionally biased region" description="Basic and acidic residues" evidence="1">
    <location>
        <begin position="97"/>
        <end position="107"/>
    </location>
</feature>
<dbReference type="Proteomes" id="UP000233551">
    <property type="component" value="Unassembled WGS sequence"/>
</dbReference>
<dbReference type="AlphaFoldDB" id="A0A218X167"/>
<evidence type="ECO:0000313" key="5">
    <source>
        <dbReference type="Proteomes" id="UP000233551"/>
    </source>
</evidence>
<evidence type="ECO:0000313" key="3">
    <source>
        <dbReference type="EMBL" id="PKI68854.1"/>
    </source>
</evidence>
<organism evidence="2 4">
    <name type="scientific">Punica granatum</name>
    <name type="common">Pomegranate</name>
    <dbReference type="NCBI Taxonomy" id="22663"/>
    <lineage>
        <taxon>Eukaryota</taxon>
        <taxon>Viridiplantae</taxon>
        <taxon>Streptophyta</taxon>
        <taxon>Embryophyta</taxon>
        <taxon>Tracheophyta</taxon>
        <taxon>Spermatophyta</taxon>
        <taxon>Magnoliopsida</taxon>
        <taxon>eudicotyledons</taxon>
        <taxon>Gunneridae</taxon>
        <taxon>Pentapetalae</taxon>
        <taxon>rosids</taxon>
        <taxon>malvids</taxon>
        <taxon>Myrtales</taxon>
        <taxon>Lythraceae</taxon>
        <taxon>Punica</taxon>
    </lineage>
</organism>
<evidence type="ECO:0000256" key="1">
    <source>
        <dbReference type="SAM" id="MobiDB-lite"/>
    </source>
</evidence>
<dbReference type="EMBL" id="PGOL01000542">
    <property type="protein sequence ID" value="PKI68854.1"/>
    <property type="molecule type" value="Genomic_DNA"/>
</dbReference>
<protein>
    <submittedName>
        <fullName evidence="2">Uncharacterized protein</fullName>
    </submittedName>
</protein>
<name>A0A218X167_PUNGR</name>
<dbReference type="Proteomes" id="UP000197138">
    <property type="component" value="Unassembled WGS sequence"/>
</dbReference>
<gene>
    <name evidence="2" type="ORF">CDL15_Pgr016282</name>
    <name evidence="3" type="ORF">CRG98_010911</name>
</gene>
<reference evidence="3 5" key="3">
    <citation type="submission" date="2017-11" db="EMBL/GenBank/DDBJ databases">
        <title>De-novo sequencing of pomegranate (Punica granatum L.) genome.</title>
        <authorList>
            <person name="Akparov Z."/>
            <person name="Amiraslanov A."/>
            <person name="Hajiyeva S."/>
            <person name="Abbasov M."/>
            <person name="Kaur K."/>
            <person name="Hamwieh A."/>
            <person name="Solovyev V."/>
            <person name="Salamov A."/>
            <person name="Braich B."/>
            <person name="Kosarev P."/>
            <person name="Mahmoud A."/>
            <person name="Hajiyev E."/>
            <person name="Babayeva S."/>
            <person name="Izzatullayeva V."/>
            <person name="Mammadov A."/>
            <person name="Mammadov A."/>
            <person name="Sharifova S."/>
            <person name="Ojaghi J."/>
            <person name="Eynullazada K."/>
            <person name="Bayramov B."/>
            <person name="Abdulazimova A."/>
            <person name="Shahmuradov I."/>
        </authorList>
    </citation>
    <scope>NUCLEOTIDE SEQUENCE [LARGE SCALE GENOMIC DNA]</scope>
    <source>
        <strain evidence="3">AG2017</strain>
        <strain evidence="5">cv. AG2017</strain>
        <tissue evidence="3">Leaf</tissue>
    </source>
</reference>
<sequence>MAWGQIRSQLRGEVRLGRLRVGEARGYRAAVRRGREAESRWEVRAWMGLVSRGRRLRSRGLWGACDSEPQEPSQLGEENGGAMSQSKAQPRPLCTAGKEKEREEGKDGLGSGKCIYVYCSMLI</sequence>
<dbReference type="EMBL" id="MTKT01002495">
    <property type="protein sequence ID" value="OWM78558.1"/>
    <property type="molecule type" value="Genomic_DNA"/>
</dbReference>